<evidence type="ECO:0000259" key="18">
    <source>
        <dbReference type="Pfam" id="PF07992"/>
    </source>
</evidence>
<dbReference type="PANTHER" id="PTHR22912:SF217">
    <property type="entry name" value="DIHYDROLIPOYL DEHYDROGENASE"/>
    <property type="match status" value="1"/>
</dbReference>
<dbReference type="InterPro" id="IPR006258">
    <property type="entry name" value="Lipoamide_DH"/>
</dbReference>
<dbReference type="PRINTS" id="PR00411">
    <property type="entry name" value="PNDRDTASEI"/>
</dbReference>
<evidence type="ECO:0000256" key="3">
    <source>
        <dbReference type="ARBA" id="ARBA00012608"/>
    </source>
</evidence>
<comment type="cofactor">
    <cofactor evidence="14 16">
        <name>FAD</name>
        <dbReference type="ChEBI" id="CHEBI:57692"/>
    </cofactor>
    <text evidence="14 16">Binds 1 FAD per subunit.</text>
</comment>
<dbReference type="AlphaFoldDB" id="A0AAV3U7V6"/>
<dbReference type="SUPFAM" id="SSF55424">
    <property type="entry name" value="FAD/NAD-linked reductases, dimerisation (C-terminal) domain"/>
    <property type="match status" value="1"/>
</dbReference>
<evidence type="ECO:0000256" key="2">
    <source>
        <dbReference type="ARBA" id="ARBA00007532"/>
    </source>
</evidence>
<keyword evidence="8 16" id="KW-0560">Oxidoreductase</keyword>
<feature type="binding site" evidence="14">
    <location>
        <position position="50"/>
    </location>
    <ligand>
        <name>FAD</name>
        <dbReference type="ChEBI" id="CHEBI:57692"/>
    </ligand>
</feature>
<keyword evidence="7 14" id="KW-0274">FAD</keyword>
<dbReference type="PANTHER" id="PTHR22912">
    <property type="entry name" value="DISULFIDE OXIDOREDUCTASE"/>
    <property type="match status" value="1"/>
</dbReference>
<evidence type="ECO:0000256" key="16">
    <source>
        <dbReference type="RuleBase" id="RU003692"/>
    </source>
</evidence>
<dbReference type="GO" id="GO:0006103">
    <property type="term" value="P:2-oxoglutarate metabolic process"/>
    <property type="evidence" value="ECO:0007669"/>
    <property type="project" value="TreeGrafter"/>
</dbReference>
<keyword evidence="6 16" id="KW-0285">Flavoprotein</keyword>
<comment type="caution">
    <text evidence="19">The sequence shown here is derived from an EMBL/GenBank/DDBJ whole genome shotgun (WGS) entry which is preliminary data.</text>
</comment>
<feature type="domain" description="FAD/NAD(P)-binding" evidence="18">
    <location>
        <begin position="4"/>
        <end position="323"/>
    </location>
</feature>
<keyword evidence="5" id="KW-0963">Cytoplasm</keyword>
<dbReference type="InterPro" id="IPR016156">
    <property type="entry name" value="FAD/NAD-linked_Rdtase_dimer_sf"/>
</dbReference>
<evidence type="ECO:0000256" key="10">
    <source>
        <dbReference type="ARBA" id="ARBA00023157"/>
    </source>
</evidence>
<evidence type="ECO:0000256" key="14">
    <source>
        <dbReference type="PIRSR" id="PIRSR000350-3"/>
    </source>
</evidence>
<reference evidence="20" key="1">
    <citation type="journal article" date="2019" name="Int. J. Syst. Evol. Microbiol.">
        <title>The Global Catalogue of Microorganisms (GCM) 10K type strain sequencing project: providing services to taxonomists for standard genome sequencing and annotation.</title>
        <authorList>
            <consortium name="The Broad Institute Genomics Platform"/>
            <consortium name="The Broad Institute Genome Sequencing Center for Infectious Disease"/>
            <person name="Wu L."/>
            <person name="Ma J."/>
        </authorList>
    </citation>
    <scope>NUCLEOTIDE SEQUENCE [LARGE SCALE GENOMIC DNA]</scope>
    <source>
        <strain evidence="20">JCM 19134</strain>
    </source>
</reference>
<dbReference type="Proteomes" id="UP001409585">
    <property type="component" value="Unassembled WGS sequence"/>
</dbReference>
<feature type="binding site" evidence="14">
    <location>
        <position position="268"/>
    </location>
    <ligand>
        <name>NAD(+)</name>
        <dbReference type="ChEBI" id="CHEBI:57540"/>
    </ligand>
</feature>
<comment type="catalytic activity">
    <reaction evidence="12 16">
        <text>N(6)-[(R)-dihydrolipoyl]-L-lysyl-[protein] + NAD(+) = N(6)-[(R)-lipoyl]-L-lysyl-[protein] + NADH + H(+)</text>
        <dbReference type="Rhea" id="RHEA:15045"/>
        <dbReference type="Rhea" id="RHEA-COMP:10474"/>
        <dbReference type="Rhea" id="RHEA-COMP:10475"/>
        <dbReference type="ChEBI" id="CHEBI:15378"/>
        <dbReference type="ChEBI" id="CHEBI:57540"/>
        <dbReference type="ChEBI" id="CHEBI:57945"/>
        <dbReference type="ChEBI" id="CHEBI:83099"/>
        <dbReference type="ChEBI" id="CHEBI:83100"/>
        <dbReference type="EC" id="1.8.1.4"/>
    </reaction>
</comment>
<protein>
    <recommendedName>
        <fullName evidence="4 16">Dihydrolipoyl dehydrogenase</fullName>
        <ecNumber evidence="3 16">1.8.1.4</ecNumber>
    </recommendedName>
</protein>
<evidence type="ECO:0000259" key="17">
    <source>
        <dbReference type="Pfam" id="PF02852"/>
    </source>
</evidence>
<feature type="binding site" evidence="14">
    <location>
        <begin position="178"/>
        <end position="185"/>
    </location>
    <ligand>
        <name>NAD(+)</name>
        <dbReference type="ChEBI" id="CHEBI:57540"/>
    </ligand>
</feature>
<dbReference type="FunFam" id="3.30.390.30:FF:000001">
    <property type="entry name" value="Dihydrolipoyl dehydrogenase"/>
    <property type="match status" value="1"/>
</dbReference>
<evidence type="ECO:0000256" key="12">
    <source>
        <dbReference type="ARBA" id="ARBA00049187"/>
    </source>
</evidence>
<comment type="subcellular location">
    <subcellularLocation>
        <location evidence="1">Cytoplasm</location>
    </subcellularLocation>
</comment>
<evidence type="ECO:0000313" key="19">
    <source>
        <dbReference type="EMBL" id="GAA4952605.1"/>
    </source>
</evidence>
<dbReference type="Gene3D" id="3.30.390.30">
    <property type="match status" value="1"/>
</dbReference>
<dbReference type="RefSeq" id="WP_345425904.1">
    <property type="nucleotide sequence ID" value="NZ_AP031496.1"/>
</dbReference>
<sequence length="462" mass="48599">MTNFDLIVVGSGPGGYVAAIRAAQLGFSTALVEKADMGGVCLNWGCIPTKALLRGAEVAHTLSEASHFGFNLGNIEFDLGKLVDHSRSVAGKLSQGIDYLMKKNNITVFKGNASVVDKGVLQVELSSNSVTLTAPHIILATGARARALPGLEVDGQTVWGVREAMTPKMLPKRLLIIGAGAIGVEFASLYNDLGSEVTLVEAVDRIVPAEDAEVSAHLQAQFAKRKISVLTNTTLQSIDRTGTEAIATLQQGEETLTLAVDNIIVAVGITGNIENIGLENVGAQTERGFITTDAFSRTNVVGLYAIGDVAGPPWLAHKASHEGILCVEKIAGIDVQPLKAERIPGCTYCRPQIASVGLSEQKAKQQGLAVSVGKFNLSANGKALAIGDSDGFIKTVFDKNTGELWGAHMIGPEVTEQIQGFGIAQQLEATAHELAHTVFAHPSVSEAMHESVLSSLGIALHQ</sequence>
<dbReference type="PRINTS" id="PR00368">
    <property type="entry name" value="FADPNR"/>
</dbReference>
<evidence type="ECO:0000256" key="15">
    <source>
        <dbReference type="PIRSR" id="PIRSR000350-4"/>
    </source>
</evidence>
<evidence type="ECO:0000256" key="8">
    <source>
        <dbReference type="ARBA" id="ARBA00023002"/>
    </source>
</evidence>
<evidence type="ECO:0000256" key="9">
    <source>
        <dbReference type="ARBA" id="ARBA00023027"/>
    </source>
</evidence>
<accession>A0AAV3U7V6</accession>
<dbReference type="PROSITE" id="PS00076">
    <property type="entry name" value="PYRIDINE_REDOX_1"/>
    <property type="match status" value="1"/>
</dbReference>
<dbReference type="Pfam" id="PF02852">
    <property type="entry name" value="Pyr_redox_dim"/>
    <property type="match status" value="1"/>
</dbReference>
<keyword evidence="20" id="KW-1185">Reference proteome</keyword>
<dbReference type="InterPro" id="IPR004099">
    <property type="entry name" value="Pyr_nucl-diS_OxRdtase_dimer"/>
</dbReference>
<evidence type="ECO:0000256" key="6">
    <source>
        <dbReference type="ARBA" id="ARBA00022630"/>
    </source>
</evidence>
<name>A0AAV3U7V6_9ALTE</name>
<dbReference type="InterPro" id="IPR050151">
    <property type="entry name" value="Class-I_Pyr_Nuc-Dis_Oxidored"/>
</dbReference>
<dbReference type="GO" id="GO:0004148">
    <property type="term" value="F:dihydrolipoyl dehydrogenase (NADH) activity"/>
    <property type="evidence" value="ECO:0007669"/>
    <property type="project" value="UniProtKB-EC"/>
</dbReference>
<keyword evidence="11 16" id="KW-0676">Redox-active center</keyword>
<feature type="binding site" evidence="14">
    <location>
        <position position="201"/>
    </location>
    <ligand>
        <name>NAD(+)</name>
        <dbReference type="ChEBI" id="CHEBI:57540"/>
    </ligand>
</feature>
<dbReference type="InterPro" id="IPR023753">
    <property type="entry name" value="FAD/NAD-binding_dom"/>
</dbReference>
<dbReference type="InterPro" id="IPR001100">
    <property type="entry name" value="Pyr_nuc-diS_OxRdtase"/>
</dbReference>
<dbReference type="Gene3D" id="3.50.50.60">
    <property type="entry name" value="FAD/NAD(P)-binding domain"/>
    <property type="match status" value="2"/>
</dbReference>
<dbReference type="SUPFAM" id="SSF51905">
    <property type="entry name" value="FAD/NAD(P)-binding domain"/>
    <property type="match status" value="1"/>
</dbReference>
<evidence type="ECO:0000313" key="20">
    <source>
        <dbReference type="Proteomes" id="UP001409585"/>
    </source>
</evidence>
<dbReference type="EC" id="1.8.1.4" evidence="3 16"/>
<keyword evidence="10" id="KW-1015">Disulfide bond</keyword>
<dbReference type="InterPro" id="IPR012999">
    <property type="entry name" value="Pyr_OxRdtase_I_AS"/>
</dbReference>
<feature type="active site" description="Proton acceptor" evidence="13">
    <location>
        <position position="441"/>
    </location>
</feature>
<evidence type="ECO:0000256" key="13">
    <source>
        <dbReference type="PIRSR" id="PIRSR000350-2"/>
    </source>
</evidence>
<dbReference type="PIRSF" id="PIRSF000350">
    <property type="entry name" value="Mercury_reductase_MerA"/>
    <property type="match status" value="1"/>
</dbReference>
<organism evidence="19 20">
    <name type="scientific">Halioxenophilus aromaticivorans</name>
    <dbReference type="NCBI Taxonomy" id="1306992"/>
    <lineage>
        <taxon>Bacteria</taxon>
        <taxon>Pseudomonadati</taxon>
        <taxon>Pseudomonadota</taxon>
        <taxon>Gammaproteobacteria</taxon>
        <taxon>Alteromonadales</taxon>
        <taxon>Alteromonadaceae</taxon>
        <taxon>Halioxenophilus</taxon>
    </lineage>
</organism>
<evidence type="ECO:0000256" key="1">
    <source>
        <dbReference type="ARBA" id="ARBA00004496"/>
    </source>
</evidence>
<evidence type="ECO:0000256" key="4">
    <source>
        <dbReference type="ARBA" id="ARBA00016961"/>
    </source>
</evidence>
<comment type="miscellaneous">
    <text evidence="16">The active site is a redox-active disulfide bond.</text>
</comment>
<feature type="domain" description="Pyridine nucleotide-disulphide oxidoreductase dimerisation" evidence="17">
    <location>
        <begin position="343"/>
        <end position="451"/>
    </location>
</feature>
<dbReference type="NCBIfam" id="TIGR01350">
    <property type="entry name" value="lipoamide_DH"/>
    <property type="match status" value="1"/>
</dbReference>
<feature type="binding site" evidence="14">
    <location>
        <position position="308"/>
    </location>
    <ligand>
        <name>FAD</name>
        <dbReference type="ChEBI" id="CHEBI:57692"/>
    </ligand>
</feature>
<dbReference type="InterPro" id="IPR036188">
    <property type="entry name" value="FAD/NAD-bd_sf"/>
</dbReference>
<dbReference type="GO" id="GO:0005737">
    <property type="term" value="C:cytoplasm"/>
    <property type="evidence" value="ECO:0007669"/>
    <property type="project" value="UniProtKB-SubCell"/>
</dbReference>
<evidence type="ECO:0000256" key="11">
    <source>
        <dbReference type="ARBA" id="ARBA00023284"/>
    </source>
</evidence>
<keyword evidence="14" id="KW-0547">Nucleotide-binding</keyword>
<dbReference type="EMBL" id="BAABLX010000029">
    <property type="protein sequence ID" value="GAA4952605.1"/>
    <property type="molecule type" value="Genomic_DNA"/>
</dbReference>
<proteinExistence type="inferred from homology"/>
<evidence type="ECO:0000256" key="5">
    <source>
        <dbReference type="ARBA" id="ARBA00022490"/>
    </source>
</evidence>
<feature type="disulfide bond" description="Redox-active" evidence="15">
    <location>
        <begin position="41"/>
        <end position="46"/>
    </location>
</feature>
<dbReference type="Pfam" id="PF07992">
    <property type="entry name" value="Pyr_redox_2"/>
    <property type="match status" value="1"/>
</dbReference>
<dbReference type="GO" id="GO:0050660">
    <property type="term" value="F:flavin adenine dinucleotide binding"/>
    <property type="evidence" value="ECO:0007669"/>
    <property type="project" value="InterPro"/>
</dbReference>
<evidence type="ECO:0000256" key="7">
    <source>
        <dbReference type="ARBA" id="ARBA00022827"/>
    </source>
</evidence>
<keyword evidence="9 14" id="KW-0520">NAD</keyword>
<gene>
    <name evidence="19" type="primary">lpdA_2</name>
    <name evidence="19" type="ORF">GCM10025791_36720</name>
</gene>
<comment type="similarity">
    <text evidence="2 16">Belongs to the class-I pyridine nucleotide-disulfide oxidoreductase family.</text>
</comment>